<sequence length="87" mass="9808">MTEVSNYELAELTIPVSPEANQNKYLSRHVDVQVKTPEQRRALRQLIDGLDASGERLKSGRRVQSGADAFRWILENISMPNANKIDA</sequence>
<reference evidence="1 2" key="1">
    <citation type="submission" date="2019-02" db="EMBL/GenBank/DDBJ databases">
        <title>Deep-cultivation of Planctomycetes and their phenomic and genomic characterization uncovers novel biology.</title>
        <authorList>
            <person name="Wiegand S."/>
            <person name="Jogler M."/>
            <person name="Boedeker C."/>
            <person name="Pinto D."/>
            <person name="Vollmers J."/>
            <person name="Rivas-Marin E."/>
            <person name="Kohn T."/>
            <person name="Peeters S.H."/>
            <person name="Heuer A."/>
            <person name="Rast P."/>
            <person name="Oberbeckmann S."/>
            <person name="Bunk B."/>
            <person name="Jeske O."/>
            <person name="Meyerdierks A."/>
            <person name="Storesund J.E."/>
            <person name="Kallscheuer N."/>
            <person name="Luecker S."/>
            <person name="Lage O.M."/>
            <person name="Pohl T."/>
            <person name="Merkel B.J."/>
            <person name="Hornburger P."/>
            <person name="Mueller R.-W."/>
            <person name="Bruemmer F."/>
            <person name="Labrenz M."/>
            <person name="Spormann A.M."/>
            <person name="Op den Camp H."/>
            <person name="Overmann J."/>
            <person name="Amann R."/>
            <person name="Jetten M.S.M."/>
            <person name="Mascher T."/>
            <person name="Medema M.H."/>
            <person name="Devos D.P."/>
            <person name="Kaster A.-K."/>
            <person name="Ovreas L."/>
            <person name="Rohde M."/>
            <person name="Galperin M.Y."/>
            <person name="Jogler C."/>
        </authorList>
    </citation>
    <scope>NUCLEOTIDE SEQUENCE [LARGE SCALE GENOMIC DNA]</scope>
    <source>
        <strain evidence="1 2">Pla110</strain>
    </source>
</reference>
<dbReference type="AlphaFoldDB" id="A0A518CTY9"/>
<gene>
    <name evidence="1" type="ORF">Pla110_44290</name>
</gene>
<dbReference type="EMBL" id="CP036281">
    <property type="protein sequence ID" value="QDU82668.1"/>
    <property type="molecule type" value="Genomic_DNA"/>
</dbReference>
<dbReference type="KEGG" id="plon:Pla110_44290"/>
<dbReference type="Proteomes" id="UP000317178">
    <property type="component" value="Chromosome"/>
</dbReference>
<accession>A0A518CTY9</accession>
<keyword evidence="2" id="KW-1185">Reference proteome</keyword>
<evidence type="ECO:0000313" key="2">
    <source>
        <dbReference type="Proteomes" id="UP000317178"/>
    </source>
</evidence>
<proteinExistence type="predicted"/>
<evidence type="ECO:0000313" key="1">
    <source>
        <dbReference type="EMBL" id="QDU82668.1"/>
    </source>
</evidence>
<name>A0A518CTY9_9PLAN</name>
<organism evidence="1 2">
    <name type="scientific">Polystyrenella longa</name>
    <dbReference type="NCBI Taxonomy" id="2528007"/>
    <lineage>
        <taxon>Bacteria</taxon>
        <taxon>Pseudomonadati</taxon>
        <taxon>Planctomycetota</taxon>
        <taxon>Planctomycetia</taxon>
        <taxon>Planctomycetales</taxon>
        <taxon>Planctomycetaceae</taxon>
        <taxon>Polystyrenella</taxon>
    </lineage>
</organism>
<protein>
    <submittedName>
        <fullName evidence="1">Uncharacterized protein</fullName>
    </submittedName>
</protein>